<protein>
    <recommendedName>
        <fullName evidence="4">Lipoprotein</fullName>
    </recommendedName>
</protein>
<proteinExistence type="predicted"/>
<evidence type="ECO:0000256" key="1">
    <source>
        <dbReference type="SAM" id="MobiDB-lite"/>
    </source>
</evidence>
<feature type="region of interest" description="Disordered" evidence="1">
    <location>
        <begin position="35"/>
        <end position="89"/>
    </location>
</feature>
<feature type="compositionally biased region" description="Low complexity" evidence="1">
    <location>
        <begin position="46"/>
        <end position="61"/>
    </location>
</feature>
<dbReference type="Proteomes" id="UP000863577">
    <property type="component" value="Unassembled WGS sequence"/>
</dbReference>
<accession>A0AAN5Q704</accession>
<dbReference type="RefSeq" id="WP_062725370.1">
    <property type="nucleotide sequence ID" value="NZ_LOMB01000280.1"/>
</dbReference>
<reference evidence="2" key="2">
    <citation type="submission" date="2019-09" db="EMBL/GenBank/DDBJ databases">
        <authorList>
            <consortium name="NCBI Pathogen Detection Project"/>
        </authorList>
    </citation>
    <scope>NUCLEOTIDE SEQUENCE</scope>
    <source>
        <strain evidence="2">CL18-200174</strain>
    </source>
</reference>
<dbReference type="PROSITE" id="PS51257">
    <property type="entry name" value="PROKAR_LIPOPROTEIN"/>
    <property type="match status" value="1"/>
</dbReference>
<evidence type="ECO:0008006" key="4">
    <source>
        <dbReference type="Google" id="ProtNLM"/>
    </source>
</evidence>
<feature type="compositionally biased region" description="Polar residues" evidence="1">
    <location>
        <begin position="62"/>
        <end position="74"/>
    </location>
</feature>
<dbReference type="AlphaFoldDB" id="A0AAN5Q704"/>
<comment type="caution">
    <text evidence="2">The sequence shown here is derived from an EMBL/GenBank/DDBJ whole genome shotgun (WGS) entry which is preliminary data.</text>
</comment>
<evidence type="ECO:0000313" key="2">
    <source>
        <dbReference type="EMBL" id="HAU2397868.1"/>
    </source>
</evidence>
<name>A0AAN5Q704_LEGPN</name>
<sequence>MINYKLSHWGCCLIVLFALGVSGCYFDGVSPQERGYSYQENNMPPSTGGQTTATSQSRSQQKSYASKDTSQKSTPGPKRTAAPQLPVIQ</sequence>
<dbReference type="EMBL" id="DACWOD010000020">
    <property type="protein sequence ID" value="HAU2397868.1"/>
    <property type="molecule type" value="Genomic_DNA"/>
</dbReference>
<evidence type="ECO:0000313" key="3">
    <source>
        <dbReference type="Proteomes" id="UP000863577"/>
    </source>
</evidence>
<gene>
    <name evidence="2" type="ORF">JBK99_16250</name>
</gene>
<reference evidence="2" key="1">
    <citation type="journal article" date="2018" name="Genome Biol.">
        <title>SKESA: strategic k-mer extension for scrupulous assemblies.</title>
        <authorList>
            <person name="Souvorov A."/>
            <person name="Agarwala R."/>
            <person name="Lipman D.J."/>
        </authorList>
    </citation>
    <scope>NUCLEOTIDE SEQUENCE</scope>
    <source>
        <strain evidence="2">CL18-200174</strain>
    </source>
</reference>
<organism evidence="2 3">
    <name type="scientific">Legionella pneumophila</name>
    <dbReference type="NCBI Taxonomy" id="446"/>
    <lineage>
        <taxon>Bacteria</taxon>
        <taxon>Pseudomonadati</taxon>
        <taxon>Pseudomonadota</taxon>
        <taxon>Gammaproteobacteria</taxon>
        <taxon>Legionellales</taxon>
        <taxon>Legionellaceae</taxon>
        <taxon>Legionella</taxon>
    </lineage>
</organism>